<dbReference type="RefSeq" id="WP_376830555.1">
    <property type="nucleotide sequence ID" value="NZ_JBHLWR010000006.1"/>
</dbReference>
<evidence type="ECO:0000256" key="1">
    <source>
        <dbReference type="ARBA" id="ARBA00001933"/>
    </source>
</evidence>
<proteinExistence type="inferred from homology"/>
<evidence type="ECO:0000256" key="4">
    <source>
        <dbReference type="ARBA" id="ARBA00022576"/>
    </source>
</evidence>
<evidence type="ECO:0000259" key="8">
    <source>
        <dbReference type="Pfam" id="PF00155"/>
    </source>
</evidence>
<feature type="domain" description="Aminotransferase class I/classII large" evidence="8">
    <location>
        <begin position="47"/>
        <end position="383"/>
    </location>
</feature>
<evidence type="ECO:0000256" key="2">
    <source>
        <dbReference type="ARBA" id="ARBA00007441"/>
    </source>
</evidence>
<dbReference type="CDD" id="cd00609">
    <property type="entry name" value="AAT_like"/>
    <property type="match status" value="1"/>
</dbReference>
<dbReference type="EMBL" id="JBHRUV010000022">
    <property type="protein sequence ID" value="MFC3265863.1"/>
    <property type="molecule type" value="Genomic_DNA"/>
</dbReference>
<keyword evidence="4 9" id="KW-0032">Aminotransferase</keyword>
<dbReference type="Pfam" id="PF00155">
    <property type="entry name" value="Aminotran_1_2"/>
    <property type="match status" value="1"/>
</dbReference>
<evidence type="ECO:0000256" key="3">
    <source>
        <dbReference type="ARBA" id="ARBA00012753"/>
    </source>
</evidence>
<gene>
    <name evidence="9" type="ORF">ACFOEX_05775</name>
</gene>
<dbReference type="InterPro" id="IPR004839">
    <property type="entry name" value="Aminotransferase_I/II_large"/>
</dbReference>
<dbReference type="InterPro" id="IPR015424">
    <property type="entry name" value="PyrdxlP-dep_Trfase"/>
</dbReference>
<dbReference type="InterPro" id="IPR050596">
    <property type="entry name" value="AspAT/PAT-like"/>
</dbReference>
<organism evidence="9 10">
    <name type="scientific">Camelimonas abortus</name>
    <dbReference type="NCBI Taxonomy" id="1017184"/>
    <lineage>
        <taxon>Bacteria</taxon>
        <taxon>Pseudomonadati</taxon>
        <taxon>Pseudomonadota</taxon>
        <taxon>Alphaproteobacteria</taxon>
        <taxon>Hyphomicrobiales</taxon>
        <taxon>Chelatococcaceae</taxon>
        <taxon>Camelimonas</taxon>
    </lineage>
</organism>
<dbReference type="PANTHER" id="PTHR46383">
    <property type="entry name" value="ASPARTATE AMINOTRANSFERASE"/>
    <property type="match status" value="1"/>
</dbReference>
<comment type="caution">
    <text evidence="9">The sequence shown here is derived from an EMBL/GenBank/DDBJ whole genome shotgun (WGS) entry which is preliminary data.</text>
</comment>
<dbReference type="SUPFAM" id="SSF53383">
    <property type="entry name" value="PLP-dependent transferases"/>
    <property type="match status" value="1"/>
</dbReference>
<comment type="similarity">
    <text evidence="2">Belongs to the class-I pyridoxal-phosphate-dependent aminotransferase family.</text>
</comment>
<evidence type="ECO:0000256" key="5">
    <source>
        <dbReference type="ARBA" id="ARBA00022679"/>
    </source>
</evidence>
<dbReference type="PANTHER" id="PTHR46383:SF2">
    <property type="entry name" value="AMINOTRANSFERASE"/>
    <property type="match status" value="1"/>
</dbReference>
<dbReference type="GO" id="GO:0008483">
    <property type="term" value="F:transaminase activity"/>
    <property type="evidence" value="ECO:0007669"/>
    <property type="project" value="UniProtKB-KW"/>
</dbReference>
<sequence>MSPRPSNASAAAGPAAPPAASRLARVAPFLAMDVLSVARAKARQGADIVHMEVGQPSAPTPRRALEAARAALAHGGIGYTEALGMPSLRERIARHYRETYGVSVDPEQVIVTTGSSGGFLLAFLAAFDAGARIACACPGYPAYRNIFSALDMHTVDVRLGDNRGWELTVDGIASAAQEQPLHGVLAMSPSNPTGAVAGAAGLEAIGAFCRERGLWFISDEIYHGLHYGAPATTALACAPEAIVVNSFSKYYCMTGWRIGWLVVPPRLTRAIERLAQNLFISAPYPSQVAAEAAFDARDELEEVRAGYARNRDIVLNALADLNLPHAPCDGAFYAYVDISGHAADSAAFCRALLDAEGLAITPGADFDPHEGDRFVRLSFAGATGACREGMARLKRFLTRGGA</sequence>
<comment type="cofactor">
    <cofactor evidence="1">
        <name>pyridoxal 5'-phosphate</name>
        <dbReference type="ChEBI" id="CHEBI:597326"/>
    </cofactor>
</comment>
<dbReference type="Gene3D" id="3.40.640.10">
    <property type="entry name" value="Type I PLP-dependent aspartate aminotransferase-like (Major domain)"/>
    <property type="match status" value="1"/>
</dbReference>
<protein>
    <recommendedName>
        <fullName evidence="3">aspartate transaminase</fullName>
        <ecNumber evidence="3">2.6.1.1</ecNumber>
    </recommendedName>
</protein>
<dbReference type="InterPro" id="IPR015421">
    <property type="entry name" value="PyrdxlP-dep_Trfase_major"/>
</dbReference>
<accession>A0ABV7LFB4</accession>
<keyword evidence="5" id="KW-0808">Transferase</keyword>
<reference evidence="10" key="1">
    <citation type="journal article" date="2019" name="Int. J. Syst. Evol. Microbiol.">
        <title>The Global Catalogue of Microorganisms (GCM) 10K type strain sequencing project: providing services to taxonomists for standard genome sequencing and annotation.</title>
        <authorList>
            <consortium name="The Broad Institute Genomics Platform"/>
            <consortium name="The Broad Institute Genome Sequencing Center for Infectious Disease"/>
            <person name="Wu L."/>
            <person name="Ma J."/>
        </authorList>
    </citation>
    <scope>NUCLEOTIDE SEQUENCE [LARGE SCALE GENOMIC DNA]</scope>
    <source>
        <strain evidence="10">CCM 7941</strain>
    </source>
</reference>
<keyword evidence="10" id="KW-1185">Reference proteome</keyword>
<evidence type="ECO:0000256" key="7">
    <source>
        <dbReference type="ARBA" id="ARBA00049185"/>
    </source>
</evidence>
<evidence type="ECO:0000256" key="6">
    <source>
        <dbReference type="ARBA" id="ARBA00022898"/>
    </source>
</evidence>
<comment type="catalytic activity">
    <reaction evidence="7">
        <text>L-aspartate + 2-oxoglutarate = oxaloacetate + L-glutamate</text>
        <dbReference type="Rhea" id="RHEA:21824"/>
        <dbReference type="ChEBI" id="CHEBI:16452"/>
        <dbReference type="ChEBI" id="CHEBI:16810"/>
        <dbReference type="ChEBI" id="CHEBI:29985"/>
        <dbReference type="ChEBI" id="CHEBI:29991"/>
        <dbReference type="EC" id="2.6.1.1"/>
    </reaction>
</comment>
<dbReference type="Proteomes" id="UP001595536">
    <property type="component" value="Unassembled WGS sequence"/>
</dbReference>
<name>A0ABV7LFB4_9HYPH</name>
<keyword evidence="6" id="KW-0663">Pyridoxal phosphate</keyword>
<evidence type="ECO:0000313" key="10">
    <source>
        <dbReference type="Proteomes" id="UP001595536"/>
    </source>
</evidence>
<evidence type="ECO:0000313" key="9">
    <source>
        <dbReference type="EMBL" id="MFC3265863.1"/>
    </source>
</evidence>
<dbReference type="EC" id="2.6.1.1" evidence="3"/>